<feature type="domain" description="SWIM-type" evidence="3">
    <location>
        <begin position="54"/>
        <end position="92"/>
    </location>
</feature>
<dbReference type="InterPro" id="IPR014001">
    <property type="entry name" value="Helicase_ATP-bd"/>
</dbReference>
<dbReference type="FunFam" id="3.40.50.300:FF:000533">
    <property type="entry name" value="Helicase, Snf2 family"/>
    <property type="match status" value="1"/>
</dbReference>
<dbReference type="GO" id="GO:0005524">
    <property type="term" value="F:ATP binding"/>
    <property type="evidence" value="ECO:0007669"/>
    <property type="project" value="InterPro"/>
</dbReference>
<dbReference type="InterPro" id="IPR038718">
    <property type="entry name" value="SNF2-like_sf"/>
</dbReference>
<dbReference type="InterPro" id="IPR001650">
    <property type="entry name" value="Helicase_C-like"/>
</dbReference>
<dbReference type="Pfam" id="PF00271">
    <property type="entry name" value="Helicase_C"/>
    <property type="match status" value="1"/>
</dbReference>
<name>A0A368XM17_9BACI</name>
<evidence type="ECO:0000259" key="3">
    <source>
        <dbReference type="PROSITE" id="PS50966"/>
    </source>
</evidence>
<reference evidence="6 7" key="1">
    <citation type="submission" date="2018-07" db="EMBL/GenBank/DDBJ databases">
        <title>Genomic Encyclopedia of Type Strains, Phase IV (KMG-IV): sequencing the most valuable type-strain genomes for metagenomic binning, comparative biology and taxonomic classification.</title>
        <authorList>
            <person name="Goeker M."/>
        </authorList>
    </citation>
    <scope>NUCLEOTIDE SEQUENCE [LARGE SCALE GENOMIC DNA]</scope>
    <source>
        <strain evidence="6 7">DSM 27696</strain>
    </source>
</reference>
<dbReference type="PROSITE" id="PS51194">
    <property type="entry name" value="HELICASE_CTER"/>
    <property type="match status" value="1"/>
</dbReference>
<keyword evidence="6" id="KW-0347">Helicase</keyword>
<evidence type="ECO:0000259" key="4">
    <source>
        <dbReference type="PROSITE" id="PS51192"/>
    </source>
</evidence>
<proteinExistence type="predicted"/>
<dbReference type="EMBL" id="QPJJ01000008">
    <property type="protein sequence ID" value="RCW67074.1"/>
    <property type="molecule type" value="Genomic_DNA"/>
</dbReference>
<keyword evidence="2" id="KW-0863">Zinc-finger</keyword>
<sequence length="1072" mass="123492">MQSINMDKQEIRQLTGDRFYKRGRDYYTKGKVYGLSYNPATNAWRGLVKGAKVYTIRIYLFDDKELETSCTCPAYATHFTCKHIAAVLLALTEEENSGRKKFAVDHRASPTTPTESDLYTKQLLYTFRELNTELEQTPEKLETEVILAIEDANQKAKHALTIEVKIGDKRPYVIKDIRSFLVAFQTGDSYKINQSFTYTSREYYFQQEDLILMELLSDCYDQEKMYGNTYLHKMEHPRSLYVPPNLSEKLLKTVENRSLSFKAKDGSVYPAIELEEQMPELDFTVDYLKQDVYTLEMTDLSKYTFLENYRYLVKDNVFYSITFQEKQFLEKLFRVHVFQQNEKHRIAPKEMSTFVKNVLPSFEKVGNVTLTDSMQTQLNTEPLRIKLYIDEEDDAVKSTVTFSYGDTVISPFSRDDSGDKITKRDRFLEQEFIYKLLGYGFIEMKNGYFLFNPESIYDFFHKGIDQLRNLAQVYISDQVKRMIGSQQAVKLESRVQFDQSRGMLDIQFDMGGISDEDVSRVLTALIEKKKYYRIPNGELIALDDDSFESFFQLAEQVNLSKKDISDGQITLNAAQSFQVEEALNPKHTKYNDAFQTLFHELKHPELLDFSLPNGLNAEMRDYQIVGFQWMKSLSHYHLGGILADDMGLGKTLQTISFLLSEIQAKDESYQALVVAPASLLYNWQKEIEKFAPSITSTVIIGSKKQRRERMVSAKESNILITSYPTLRKDLDLYEENNFDCLILDEAQAIKNHLTLTAKAVRSLQARQRFALSGTPIENALDELWSIFYTVSPGLFGSKKTFAALDPTYIAKITRPFILRRIKKDVLHELPDKIETVMYSELTKDQKEVYVAYLNRMREQLDSTVANKGFGRGKLEILAGITRLRQVCCHPSLFLENYQGECGKLDQLMELADELVQNKKRTLIFSQFSSMLTLIRKSLEAAGHPTFYLDGSTPSEKRMEMVDAFNSGEKGFFLISLKAGGTGLNLTGADTVLLYDLWWNPAVEEQAAGRAHRIGQKKVVQVIRLITEGTIEEKIYQLQHQKRELVDKIIQPGETLLSKLSEDEIRELLQIPS</sequence>
<dbReference type="RefSeq" id="WP_114353220.1">
    <property type="nucleotide sequence ID" value="NZ_QPJJ01000008.1"/>
</dbReference>
<keyword evidence="6" id="KW-0067">ATP-binding</keyword>
<dbReference type="GO" id="GO:0008270">
    <property type="term" value="F:zinc ion binding"/>
    <property type="evidence" value="ECO:0007669"/>
    <property type="project" value="UniProtKB-KW"/>
</dbReference>
<dbReference type="GO" id="GO:0004386">
    <property type="term" value="F:helicase activity"/>
    <property type="evidence" value="ECO:0007669"/>
    <property type="project" value="UniProtKB-KW"/>
</dbReference>
<dbReference type="PROSITE" id="PS51192">
    <property type="entry name" value="HELICASE_ATP_BIND_1"/>
    <property type="match status" value="1"/>
</dbReference>
<evidence type="ECO:0000259" key="5">
    <source>
        <dbReference type="PROSITE" id="PS51194"/>
    </source>
</evidence>
<dbReference type="Proteomes" id="UP000252585">
    <property type="component" value="Unassembled WGS sequence"/>
</dbReference>
<keyword evidence="7" id="KW-1185">Reference proteome</keyword>
<keyword evidence="1" id="KW-0378">Hydrolase</keyword>
<evidence type="ECO:0000313" key="7">
    <source>
        <dbReference type="Proteomes" id="UP000252585"/>
    </source>
</evidence>
<keyword evidence="2" id="KW-0479">Metal-binding</keyword>
<protein>
    <submittedName>
        <fullName evidence="6">SNF2 family DNA or RNA helicase</fullName>
    </submittedName>
</protein>
<feature type="domain" description="Helicase ATP-binding" evidence="4">
    <location>
        <begin position="631"/>
        <end position="793"/>
    </location>
</feature>
<dbReference type="SUPFAM" id="SSF52540">
    <property type="entry name" value="P-loop containing nucleoside triphosphate hydrolases"/>
    <property type="match status" value="2"/>
</dbReference>
<organism evidence="6 7">
    <name type="scientific">Saliterribacillus persicus</name>
    <dbReference type="NCBI Taxonomy" id="930114"/>
    <lineage>
        <taxon>Bacteria</taxon>
        <taxon>Bacillati</taxon>
        <taxon>Bacillota</taxon>
        <taxon>Bacilli</taxon>
        <taxon>Bacillales</taxon>
        <taxon>Bacillaceae</taxon>
        <taxon>Saliterribacillus</taxon>
    </lineage>
</organism>
<feature type="domain" description="Helicase C-terminal" evidence="5">
    <location>
        <begin position="903"/>
        <end position="1056"/>
    </location>
</feature>
<dbReference type="SMART" id="SM00490">
    <property type="entry name" value="HELICc"/>
    <property type="match status" value="1"/>
</dbReference>
<comment type="caution">
    <text evidence="6">The sequence shown here is derived from an EMBL/GenBank/DDBJ whole genome shotgun (WGS) entry which is preliminary data.</text>
</comment>
<dbReference type="CDD" id="cd18793">
    <property type="entry name" value="SF2_C_SNF"/>
    <property type="match status" value="1"/>
</dbReference>
<dbReference type="InterPro" id="IPR007527">
    <property type="entry name" value="Znf_SWIM"/>
</dbReference>
<evidence type="ECO:0000313" key="6">
    <source>
        <dbReference type="EMBL" id="RCW67074.1"/>
    </source>
</evidence>
<dbReference type="OrthoDB" id="9760715at2"/>
<dbReference type="Pfam" id="PF08455">
    <property type="entry name" value="SNF2_assoc"/>
    <property type="match status" value="1"/>
</dbReference>
<dbReference type="Gene3D" id="3.40.50.300">
    <property type="entry name" value="P-loop containing nucleotide triphosphate hydrolases"/>
    <property type="match status" value="1"/>
</dbReference>
<dbReference type="Gene3D" id="3.40.50.10810">
    <property type="entry name" value="Tandem AAA-ATPase domain"/>
    <property type="match status" value="1"/>
</dbReference>
<dbReference type="PROSITE" id="PS50966">
    <property type="entry name" value="ZF_SWIM"/>
    <property type="match status" value="1"/>
</dbReference>
<dbReference type="InterPro" id="IPR000330">
    <property type="entry name" value="SNF2_N"/>
</dbReference>
<dbReference type="InterPro" id="IPR027417">
    <property type="entry name" value="P-loop_NTPase"/>
</dbReference>
<evidence type="ECO:0000256" key="2">
    <source>
        <dbReference type="PROSITE-ProRule" id="PRU00325"/>
    </source>
</evidence>
<gene>
    <name evidence="6" type="ORF">DFR57_108175</name>
</gene>
<dbReference type="GO" id="GO:0016787">
    <property type="term" value="F:hydrolase activity"/>
    <property type="evidence" value="ECO:0007669"/>
    <property type="project" value="UniProtKB-KW"/>
</dbReference>
<dbReference type="SMART" id="SM00487">
    <property type="entry name" value="DEXDc"/>
    <property type="match status" value="1"/>
</dbReference>
<dbReference type="InterPro" id="IPR013663">
    <property type="entry name" value="Helicase_SWF/SNF/SWI_bac"/>
</dbReference>
<evidence type="ECO:0000256" key="1">
    <source>
        <dbReference type="ARBA" id="ARBA00022801"/>
    </source>
</evidence>
<dbReference type="AlphaFoldDB" id="A0A368XM17"/>
<keyword evidence="6" id="KW-0547">Nucleotide-binding</keyword>
<accession>A0A368XM17</accession>
<dbReference type="Pfam" id="PF00176">
    <property type="entry name" value="SNF2-rel_dom"/>
    <property type="match status" value="1"/>
</dbReference>
<dbReference type="PANTHER" id="PTHR10799">
    <property type="entry name" value="SNF2/RAD54 HELICASE FAMILY"/>
    <property type="match status" value="1"/>
</dbReference>
<keyword evidence="2" id="KW-0862">Zinc</keyword>
<dbReference type="InterPro" id="IPR049730">
    <property type="entry name" value="SNF2/RAD54-like_C"/>
</dbReference>
<dbReference type="Pfam" id="PF04434">
    <property type="entry name" value="SWIM"/>
    <property type="match status" value="1"/>
</dbReference>